<keyword evidence="4" id="KW-1185">Reference proteome</keyword>
<feature type="transmembrane region" description="Helical" evidence="1">
    <location>
        <begin position="75"/>
        <end position="95"/>
    </location>
</feature>
<dbReference type="PANTHER" id="PTHR40465">
    <property type="entry name" value="CHROMOSOME 1, WHOLE GENOME SHOTGUN SEQUENCE"/>
    <property type="match status" value="1"/>
</dbReference>
<dbReference type="RefSeq" id="XP_052946441.1">
    <property type="nucleotide sequence ID" value="XM_053093381.1"/>
</dbReference>
<evidence type="ECO:0000313" key="4">
    <source>
        <dbReference type="Proteomes" id="UP001164286"/>
    </source>
</evidence>
<comment type="caution">
    <text evidence="3">The sequence shown here is derived from an EMBL/GenBank/DDBJ whole genome shotgun (WGS) entry which is preliminary data.</text>
</comment>
<keyword evidence="1" id="KW-1133">Transmembrane helix</keyword>
<dbReference type="AlphaFoldDB" id="A0AA38HBJ8"/>
<dbReference type="Proteomes" id="UP001164286">
    <property type="component" value="Unassembled WGS sequence"/>
</dbReference>
<feature type="transmembrane region" description="Helical" evidence="1">
    <location>
        <begin position="36"/>
        <end position="63"/>
    </location>
</feature>
<evidence type="ECO:0000256" key="1">
    <source>
        <dbReference type="SAM" id="Phobius"/>
    </source>
</evidence>
<feature type="domain" description="DUF6534" evidence="2">
    <location>
        <begin position="193"/>
        <end position="268"/>
    </location>
</feature>
<reference evidence="3" key="1">
    <citation type="journal article" date="2022" name="G3 (Bethesda)">
        <title>High quality genome of the basidiomycete yeast Dioszegia hungarica PDD-24b-2 isolated from cloud water.</title>
        <authorList>
            <person name="Jarrige D."/>
            <person name="Haridas S."/>
            <person name="Bleykasten-Grosshans C."/>
            <person name="Joly M."/>
            <person name="Nadalig T."/>
            <person name="Sancelme M."/>
            <person name="Vuilleumier S."/>
            <person name="Grigoriev I.V."/>
            <person name="Amato P."/>
            <person name="Bringel F."/>
        </authorList>
    </citation>
    <scope>NUCLEOTIDE SEQUENCE</scope>
    <source>
        <strain evidence="3">PDD-24b-2</strain>
    </source>
</reference>
<gene>
    <name evidence="3" type="ORF">MKK02DRAFT_45370</name>
</gene>
<evidence type="ECO:0000313" key="3">
    <source>
        <dbReference type="EMBL" id="KAI9636664.1"/>
    </source>
</evidence>
<sequence>MIHHVLAAPARAADRPISPVTGEAMATAIFKNQQRYVLGCIFAPLIVDILLLGVLLTQVYTYFTCQKDDRWMTKAVVLTVLFINLCFSAYLTYFIQWLFVENFGLWAPFFNTKRLAWGPFIDALNSFVVQTFMSYRAYRLLNRLIWIPVAVTALCLISVGATLSVLIIFFNLNSLIDAYRVKIPELLWLTSIVCADLIITISIIYGLIKSKTGWAHTHKILSKLVRMTIEGQVPPLLIALLFMVEFIHTPNNFLAACLQNCQCKLYANPGGAEVFVPRNQTKPDQLQVKVETGTTLNGPYSNYAGNRKAADSFSITDHSGVAYSSQAQLTA</sequence>
<organism evidence="3 4">
    <name type="scientific">Dioszegia hungarica</name>
    <dbReference type="NCBI Taxonomy" id="4972"/>
    <lineage>
        <taxon>Eukaryota</taxon>
        <taxon>Fungi</taxon>
        <taxon>Dikarya</taxon>
        <taxon>Basidiomycota</taxon>
        <taxon>Agaricomycotina</taxon>
        <taxon>Tremellomycetes</taxon>
        <taxon>Tremellales</taxon>
        <taxon>Bulleribasidiaceae</taxon>
        <taxon>Dioszegia</taxon>
    </lineage>
</organism>
<dbReference type="InterPro" id="IPR045339">
    <property type="entry name" value="DUF6534"/>
</dbReference>
<dbReference type="Pfam" id="PF20152">
    <property type="entry name" value="DUF6534"/>
    <property type="match status" value="1"/>
</dbReference>
<keyword evidence="1" id="KW-0472">Membrane</keyword>
<feature type="transmembrane region" description="Helical" evidence="1">
    <location>
        <begin position="115"/>
        <end position="133"/>
    </location>
</feature>
<dbReference type="EMBL" id="JAKWFO010000005">
    <property type="protein sequence ID" value="KAI9636664.1"/>
    <property type="molecule type" value="Genomic_DNA"/>
</dbReference>
<keyword evidence="1" id="KW-0812">Transmembrane</keyword>
<proteinExistence type="predicted"/>
<feature type="transmembrane region" description="Helical" evidence="1">
    <location>
        <begin position="145"/>
        <end position="170"/>
    </location>
</feature>
<dbReference type="GeneID" id="77732586"/>
<feature type="transmembrane region" description="Helical" evidence="1">
    <location>
        <begin position="186"/>
        <end position="208"/>
    </location>
</feature>
<dbReference type="PANTHER" id="PTHR40465:SF1">
    <property type="entry name" value="DUF6534 DOMAIN-CONTAINING PROTEIN"/>
    <property type="match status" value="1"/>
</dbReference>
<evidence type="ECO:0000259" key="2">
    <source>
        <dbReference type="Pfam" id="PF20152"/>
    </source>
</evidence>
<accession>A0AA38HBJ8</accession>
<protein>
    <recommendedName>
        <fullName evidence="2">DUF6534 domain-containing protein</fullName>
    </recommendedName>
</protein>
<name>A0AA38HBJ8_9TREE</name>